<dbReference type="AlphaFoldDB" id="A0A160INP3"/>
<dbReference type="Pfam" id="PF14493">
    <property type="entry name" value="HTH_40"/>
    <property type="match status" value="1"/>
</dbReference>
<protein>
    <recommendedName>
        <fullName evidence="1">Helicase Helix-turn-helix domain-containing protein</fullName>
    </recommendedName>
</protein>
<dbReference type="RefSeq" id="WP_066395762.1">
    <property type="nucleotide sequence ID" value="NZ_CP015378.1"/>
</dbReference>
<proteinExistence type="predicted"/>
<evidence type="ECO:0000313" key="3">
    <source>
        <dbReference type="Proteomes" id="UP000076623"/>
    </source>
</evidence>
<dbReference type="STRING" id="1221500.ABE65_013280"/>
<dbReference type="EMBL" id="CP015378">
    <property type="protein sequence ID" value="ANC77717.1"/>
    <property type="molecule type" value="Genomic_DNA"/>
</dbReference>
<accession>A0A160INP3</accession>
<keyword evidence="3" id="KW-1185">Reference proteome</keyword>
<feature type="domain" description="Helicase Helix-turn-helix" evidence="1">
    <location>
        <begin position="231"/>
        <end position="317"/>
    </location>
</feature>
<reference evidence="2 3" key="1">
    <citation type="submission" date="2016-04" db="EMBL/GenBank/DDBJ databases">
        <title>Complete genome sequence of Fictibacillus phosphorivorans G25-29, a strain toxic to nematodes.</title>
        <authorList>
            <person name="Zheng Z."/>
        </authorList>
    </citation>
    <scope>NUCLEOTIDE SEQUENCE [LARGE SCALE GENOMIC DNA]</scope>
    <source>
        <strain evidence="2 3">G25-29</strain>
    </source>
</reference>
<organism evidence="2 3">
    <name type="scientific">Fictibacillus phosphorivorans</name>
    <dbReference type="NCBI Taxonomy" id="1221500"/>
    <lineage>
        <taxon>Bacteria</taxon>
        <taxon>Bacillati</taxon>
        <taxon>Bacillota</taxon>
        <taxon>Bacilli</taxon>
        <taxon>Bacillales</taxon>
        <taxon>Fictibacillaceae</taxon>
        <taxon>Fictibacillus</taxon>
    </lineage>
</organism>
<evidence type="ECO:0000259" key="1">
    <source>
        <dbReference type="Pfam" id="PF14493"/>
    </source>
</evidence>
<dbReference type="KEGG" id="fpn:ABE65_013280"/>
<name>A0A160INP3_9BACL</name>
<evidence type="ECO:0000313" key="2">
    <source>
        <dbReference type="EMBL" id="ANC77717.1"/>
    </source>
</evidence>
<gene>
    <name evidence="2" type="ORF">ABE65_013280</name>
</gene>
<dbReference type="InterPro" id="IPR029491">
    <property type="entry name" value="Helicase_HTH"/>
</dbReference>
<dbReference type="Proteomes" id="UP000076623">
    <property type="component" value="Chromosome"/>
</dbReference>
<sequence length="330" mass="38090">MVTGKKTAQSLSDSQWFGIERYYAAFKGMAHDTFTQSILGLIKEEYMKTLEDHVYVLTEKGEEVLEYENDRLSYLKHLNGLKYASIETSCWQVITLYVQALSNSLYGHFNYSPVVRDYSVIGKVKSIFPKSESERKTHAEKLYREVSRILLEHEPKSADLFVKKLSGYHRIGSTFEQLSRVEDLSQEETILRFRAVLHALINKIVYEKKNFPMLHSLIGSYTEAPALTNSASLTFKMLKNHKSIEEIMNVRNLKMSTLEDHLVEIAREVPDFSLIPYIDEQEVLKLKHFYSKTNETKLRPFKDAFPHLSYFQIRLVLAKEGGKHATGSSA</sequence>